<organism evidence="7 8">
    <name type="scientific">Gossypium arboreum</name>
    <name type="common">Tree cotton</name>
    <name type="synonym">Gossypium nanking</name>
    <dbReference type="NCBI Taxonomy" id="29729"/>
    <lineage>
        <taxon>Eukaryota</taxon>
        <taxon>Viridiplantae</taxon>
        <taxon>Streptophyta</taxon>
        <taxon>Embryophyta</taxon>
        <taxon>Tracheophyta</taxon>
        <taxon>Spermatophyta</taxon>
        <taxon>Magnoliopsida</taxon>
        <taxon>eudicotyledons</taxon>
        <taxon>Gunneridae</taxon>
        <taxon>Pentapetalae</taxon>
        <taxon>rosids</taxon>
        <taxon>malvids</taxon>
        <taxon>Malvales</taxon>
        <taxon>Malvaceae</taxon>
        <taxon>Malvoideae</taxon>
        <taxon>Gossypium</taxon>
    </lineage>
</organism>
<comment type="caution">
    <text evidence="7">The sequence shown here is derived from an EMBL/GenBank/DDBJ whole genome shotgun (WGS) entry which is preliminary data.</text>
</comment>
<evidence type="ECO:0000256" key="5">
    <source>
        <dbReference type="ARBA" id="ARBA00022842"/>
    </source>
</evidence>
<sequence>MKVEQVLHMNGGMGKYSYVKNSSLQGTVISMVKPMLEETITELCSAMLPGADCLKVADLGCSAGPNALLVVSEIIETIDETCRRLKHPPPCLQAFLNDLPGNDFNAIFKYLLPSFYDRLEIEKGNKFAINKCFVAGVAGSFYGRLFPPNSLHFVHSSYAIMWISKAPKELVTKAGTALNKGNICVAKTSPRAVFEAYLDQFKRDFTLFLRCRADEIVPNGRMLLTTMGSIKSNDPLTIWEFVGLKLHDMVAEGLIEEEKLGSFDLPYYAASTEEIKSVIEAEGSFKLRNMEVFNMDWDDYIKKADTKQVVDKTTRATMIAKDIRAVGEPILGIHFGEDIMDDLFLVSEIIDFIDETCRRLKHPPPCLQAFLNDLPGNDFNAIFKHLLRCFYERVEIEKGKNKCFVTATRKPLTEAKPRRRRKHPPNMFAKNNKPSAQTVMSTAASFAASAMVIQTVARNLLPYELKAYIFNNISMFFKTFSFQTTLIIEEFDAAEIYLGTKTCSSMKLYKVSMGEKETKIVFKWRQVTRQVESKNVVFQGQSSNVRSEKRSFVLSFHKKHKEKVLDPYLPFVLKESKRLMEEKKTLKLHTLAETWQPIKLDHPANFGILVMNTELKATIMEDLERFVKRKDYYRRVGKAWKRGYLLYGPPSTGKSSLIAAMANYLNFDIDDLELTHIHRNSDLRRVLIATGNRSILVVEDIDCGLELHDRQTEPQLGVAVKPNRTSQVTLSALLNFIDGLWSSCGEQRIIVFTTNHKDRLDPALLRPRRMDVHIHMSYCSPSGFDTLAVNYLGVNDHHPLMSITKELLAKTSVTPAEIGEQLLMNEDPEAALKGLIDFLQQKVKKKLKFESVINRK</sequence>
<evidence type="ECO:0000256" key="1">
    <source>
        <dbReference type="ARBA" id="ARBA00007448"/>
    </source>
</evidence>
<keyword evidence="3" id="KW-0808">Transferase</keyword>
<protein>
    <recommendedName>
        <fullName evidence="6">AAA+ ATPase domain-containing protein</fullName>
    </recommendedName>
</protein>
<dbReference type="SUPFAM" id="SSF52540">
    <property type="entry name" value="P-loop containing nucleoside triphosphate hydrolases"/>
    <property type="match status" value="1"/>
</dbReference>
<accession>A0ABR0QF60</accession>
<keyword evidence="2" id="KW-0489">Methyltransferase</keyword>
<dbReference type="Pfam" id="PF25568">
    <property type="entry name" value="AAA_lid_At3g28540"/>
    <property type="match status" value="1"/>
</dbReference>
<dbReference type="Gene3D" id="6.10.280.40">
    <property type="match status" value="1"/>
</dbReference>
<dbReference type="InterPro" id="IPR058017">
    <property type="entry name" value="At3g28540-like_C"/>
</dbReference>
<dbReference type="InterPro" id="IPR027417">
    <property type="entry name" value="P-loop_NTPase"/>
</dbReference>
<evidence type="ECO:0000256" key="2">
    <source>
        <dbReference type="ARBA" id="ARBA00022603"/>
    </source>
</evidence>
<keyword evidence="8" id="KW-1185">Reference proteome</keyword>
<dbReference type="InterPro" id="IPR003960">
    <property type="entry name" value="ATPase_AAA_CS"/>
</dbReference>
<dbReference type="CDD" id="cd19510">
    <property type="entry name" value="RecA-like_BCS1"/>
    <property type="match status" value="1"/>
</dbReference>
<dbReference type="Pfam" id="PF03492">
    <property type="entry name" value="Methyltransf_7"/>
    <property type="match status" value="1"/>
</dbReference>
<dbReference type="InterPro" id="IPR003959">
    <property type="entry name" value="ATPase_AAA_core"/>
</dbReference>
<reference evidence="7 8" key="1">
    <citation type="submission" date="2023-03" db="EMBL/GenBank/DDBJ databases">
        <title>WGS of Gossypium arboreum.</title>
        <authorList>
            <person name="Yu D."/>
        </authorList>
    </citation>
    <scope>NUCLEOTIDE SEQUENCE [LARGE SCALE GENOMIC DNA]</scope>
    <source>
        <tissue evidence="7">Leaf</tissue>
    </source>
</reference>
<dbReference type="Gene3D" id="3.40.50.150">
    <property type="entry name" value="Vaccinia Virus protein VP39"/>
    <property type="match status" value="2"/>
</dbReference>
<evidence type="ECO:0000256" key="4">
    <source>
        <dbReference type="ARBA" id="ARBA00022723"/>
    </source>
</evidence>
<feature type="domain" description="AAA+ ATPase" evidence="6">
    <location>
        <begin position="640"/>
        <end position="780"/>
    </location>
</feature>
<dbReference type="SUPFAM" id="SSF53335">
    <property type="entry name" value="S-adenosyl-L-methionine-dependent methyltransferases"/>
    <property type="match status" value="2"/>
</dbReference>
<gene>
    <name evidence="7" type="ORF">PVK06_006595</name>
</gene>
<comment type="similarity">
    <text evidence="1">Belongs to the AAA ATPase family. BCS1 subfamily.</text>
</comment>
<evidence type="ECO:0000259" key="6">
    <source>
        <dbReference type="SMART" id="SM00382"/>
    </source>
</evidence>
<evidence type="ECO:0000313" key="7">
    <source>
        <dbReference type="EMBL" id="KAK5837868.1"/>
    </source>
</evidence>
<name>A0ABR0QF60_GOSAR</name>
<dbReference type="SMART" id="SM00382">
    <property type="entry name" value="AAA"/>
    <property type="match status" value="1"/>
</dbReference>
<dbReference type="Gene3D" id="3.40.50.300">
    <property type="entry name" value="P-loop containing nucleotide triphosphate hydrolases"/>
    <property type="match status" value="1"/>
</dbReference>
<dbReference type="InterPro" id="IPR042086">
    <property type="entry name" value="MeTrfase_capping"/>
</dbReference>
<dbReference type="PROSITE" id="PS00674">
    <property type="entry name" value="AAA"/>
    <property type="match status" value="1"/>
</dbReference>
<evidence type="ECO:0000313" key="8">
    <source>
        <dbReference type="Proteomes" id="UP001358586"/>
    </source>
</evidence>
<dbReference type="Gene3D" id="1.10.1200.270">
    <property type="entry name" value="Methyltransferase, alpha-helical capping domain"/>
    <property type="match status" value="1"/>
</dbReference>
<dbReference type="EMBL" id="JARKNE010000003">
    <property type="protein sequence ID" value="KAK5837868.1"/>
    <property type="molecule type" value="Genomic_DNA"/>
</dbReference>
<dbReference type="PANTHER" id="PTHR23070">
    <property type="entry name" value="BCS1 AAA-TYPE ATPASE"/>
    <property type="match status" value="1"/>
</dbReference>
<dbReference type="InterPro" id="IPR003593">
    <property type="entry name" value="AAA+_ATPase"/>
</dbReference>
<dbReference type="InterPro" id="IPR005299">
    <property type="entry name" value="MeTrfase_7"/>
</dbReference>
<dbReference type="Pfam" id="PF00004">
    <property type="entry name" value="AAA"/>
    <property type="match status" value="1"/>
</dbReference>
<dbReference type="InterPro" id="IPR050747">
    <property type="entry name" value="Mitochondrial_chaperone_BCS1"/>
</dbReference>
<dbReference type="InterPro" id="IPR029063">
    <property type="entry name" value="SAM-dependent_MTases_sf"/>
</dbReference>
<evidence type="ECO:0000256" key="3">
    <source>
        <dbReference type="ARBA" id="ARBA00022679"/>
    </source>
</evidence>
<keyword evidence="5" id="KW-0460">Magnesium</keyword>
<keyword evidence="4" id="KW-0479">Metal-binding</keyword>
<dbReference type="Proteomes" id="UP001358586">
    <property type="component" value="Chromosome 3"/>
</dbReference>
<proteinExistence type="inferred from homology"/>